<dbReference type="EMBL" id="UOEN01000517">
    <property type="protein sequence ID" value="VAW19976.1"/>
    <property type="molecule type" value="Genomic_DNA"/>
</dbReference>
<proteinExistence type="predicted"/>
<evidence type="ECO:0000313" key="1">
    <source>
        <dbReference type="EMBL" id="VAW19976.1"/>
    </source>
</evidence>
<protein>
    <submittedName>
        <fullName evidence="1">Uncharacterized protein</fullName>
    </submittedName>
</protein>
<accession>A0A3B0UK94</accession>
<reference evidence="1" key="1">
    <citation type="submission" date="2018-06" db="EMBL/GenBank/DDBJ databases">
        <authorList>
            <person name="Zhirakovskaya E."/>
        </authorList>
    </citation>
    <scope>NUCLEOTIDE SEQUENCE</scope>
</reference>
<dbReference type="AlphaFoldDB" id="A0A3B0UK94"/>
<sequence>MITTFKKMIKKLNAKKELTKEQTRDILLQAQKDFNLGPVEMAAILTGNKKGYGTYKKWVIQGSELRKPTLSVLAHIDTLYDYYNFNQTKFIKYLEIKLNNT</sequence>
<gene>
    <name evidence="1" type="ORF">MNBD_BACTEROID05-492</name>
</gene>
<organism evidence="1">
    <name type="scientific">hydrothermal vent metagenome</name>
    <dbReference type="NCBI Taxonomy" id="652676"/>
    <lineage>
        <taxon>unclassified sequences</taxon>
        <taxon>metagenomes</taxon>
        <taxon>ecological metagenomes</taxon>
    </lineage>
</organism>
<name>A0A3B0UK94_9ZZZZ</name>